<dbReference type="Pfam" id="PF17899">
    <property type="entry name" value="Peptidase_M61_N"/>
    <property type="match status" value="1"/>
</dbReference>
<keyword evidence="2" id="KW-0482">Metalloprotease</keyword>
<evidence type="ECO:0000313" key="2">
    <source>
        <dbReference type="EMBL" id="TCW38252.1"/>
    </source>
</evidence>
<feature type="domain" description="PDZ" evidence="1">
    <location>
        <begin position="477"/>
        <end position="573"/>
    </location>
</feature>
<dbReference type="AlphaFoldDB" id="A0A4R4AG80"/>
<dbReference type="InterPro" id="IPR027268">
    <property type="entry name" value="Peptidase_M4/M1_CTD_sf"/>
</dbReference>
<dbReference type="Proteomes" id="UP000295247">
    <property type="component" value="Unassembled WGS sequence"/>
</dbReference>
<dbReference type="InterPro" id="IPR001478">
    <property type="entry name" value="PDZ"/>
</dbReference>
<dbReference type="Pfam" id="PF05299">
    <property type="entry name" value="Peptidase_M61"/>
    <property type="match status" value="1"/>
</dbReference>
<dbReference type="InterPro" id="IPR024191">
    <property type="entry name" value="Peptidase_M61"/>
</dbReference>
<dbReference type="InterPro" id="IPR007963">
    <property type="entry name" value="Peptidase_M61_catalytic"/>
</dbReference>
<gene>
    <name evidence="2" type="ORF">EDC29_102143</name>
</gene>
<protein>
    <submittedName>
        <fullName evidence="2">Putative metalloprotease with PDZ domain</fullName>
    </submittedName>
</protein>
<accession>A0A4R4AG80</accession>
<dbReference type="PIRSF" id="PIRSF016493">
    <property type="entry name" value="Glycyl_aminpptds"/>
    <property type="match status" value="1"/>
</dbReference>
<dbReference type="Gene3D" id="1.10.390.10">
    <property type="entry name" value="Neutral Protease Domain 2"/>
    <property type="match status" value="1"/>
</dbReference>
<dbReference type="InterPro" id="IPR041489">
    <property type="entry name" value="PDZ_6"/>
</dbReference>
<dbReference type="InterPro" id="IPR036034">
    <property type="entry name" value="PDZ_sf"/>
</dbReference>
<dbReference type="SUPFAM" id="SSF55486">
    <property type="entry name" value="Metalloproteases ('zincins'), catalytic domain"/>
    <property type="match status" value="1"/>
</dbReference>
<proteinExistence type="predicted"/>
<dbReference type="RefSeq" id="WP_132228631.1">
    <property type="nucleotide sequence ID" value="NZ_NRRH01000006.1"/>
</dbReference>
<keyword evidence="2" id="KW-0378">Hydrolase</keyword>
<evidence type="ECO:0000313" key="3">
    <source>
        <dbReference type="Proteomes" id="UP000295247"/>
    </source>
</evidence>
<reference evidence="2 3" key="1">
    <citation type="submission" date="2019-03" db="EMBL/GenBank/DDBJ databases">
        <title>Genomic Encyclopedia of Type Strains, Phase IV (KMG-IV): sequencing the most valuable type-strain genomes for metagenomic binning, comparative biology and taxonomic classification.</title>
        <authorList>
            <person name="Goeker M."/>
        </authorList>
    </citation>
    <scope>NUCLEOTIDE SEQUENCE [LARGE SCALE GENOMIC DNA]</scope>
    <source>
        <strain evidence="2 3">DSM 203</strain>
    </source>
</reference>
<sequence length="614" mass="67549">MPETRNQPVDLTYRVHPVDPEAHLFEVELLLSRAAPAMLRLSLPAWIPGSYMIRDFARNLVEIAASDGEGAPLALEKHDKQTWVADRPVATARVRYRVHAWDRSVRGCHLDATHAYFNGPGLLLRVDGADERPCALELLPPPGEGRADWRLACACRPESVDTRGFGRYLADDYADLIDHPVEMGRFTEIPFDVDGVPHRMVLSGQHRADGERLVEDLEHICREHAALFGELPLDRYLFLTSVTGAGYGGLEHRFSTSLMCARADLPRRAERDRPPREGYVRFLGLCSHEYFHLWNVKRIRPQALIDGGLEHEVHTRLLWAFEGITSYYDELALVRSGRIDTATYLGLLANAITRLQRNPGRHLQTLAGSSFDAWTRFYKQDESAPNVIVSYYLKGALVALALDLTLRQRSAGACSLDTVMRALWTRHGRTGVGVAERGIEALAEEVSGLELGDFFATALDSTDELDLAPLFASLGIEMRLRPARDGKDLGGCVERFDPVEAPATLGVRLAPGAPEGVVRHVLAGSPGERAGLAPGDRLVALDGLRIGADDFERAVAALGALDAPVSLHVFRDDELLELAVRPQPAPADTCELRLLPEADAAAQAARAAWLASHV</sequence>
<dbReference type="GO" id="GO:0008237">
    <property type="term" value="F:metallopeptidase activity"/>
    <property type="evidence" value="ECO:0007669"/>
    <property type="project" value="UniProtKB-KW"/>
</dbReference>
<dbReference type="Gene3D" id="2.60.40.3650">
    <property type="match status" value="1"/>
</dbReference>
<evidence type="ECO:0000259" key="1">
    <source>
        <dbReference type="PROSITE" id="PS50106"/>
    </source>
</evidence>
<name>A0A4R4AG80_MARGR</name>
<dbReference type="EMBL" id="SMDC01000002">
    <property type="protein sequence ID" value="TCW38252.1"/>
    <property type="molecule type" value="Genomic_DNA"/>
</dbReference>
<comment type="caution">
    <text evidence="2">The sequence shown here is derived from an EMBL/GenBank/DDBJ whole genome shotgun (WGS) entry which is preliminary data.</text>
</comment>
<dbReference type="SUPFAM" id="SSF50156">
    <property type="entry name" value="PDZ domain-like"/>
    <property type="match status" value="1"/>
</dbReference>
<keyword evidence="2" id="KW-0645">Protease</keyword>
<dbReference type="SMART" id="SM00228">
    <property type="entry name" value="PDZ"/>
    <property type="match status" value="1"/>
</dbReference>
<dbReference type="InterPro" id="IPR040756">
    <property type="entry name" value="Peptidase_M61_N"/>
</dbReference>
<dbReference type="GO" id="GO:0006508">
    <property type="term" value="P:proteolysis"/>
    <property type="evidence" value="ECO:0007669"/>
    <property type="project" value="UniProtKB-KW"/>
</dbReference>
<dbReference type="PROSITE" id="PS50106">
    <property type="entry name" value="PDZ"/>
    <property type="match status" value="1"/>
</dbReference>
<dbReference type="Pfam" id="PF17820">
    <property type="entry name" value="PDZ_6"/>
    <property type="match status" value="1"/>
</dbReference>
<organism evidence="2 3">
    <name type="scientific">Marichromatium gracile</name>
    <name type="common">Chromatium gracile</name>
    <dbReference type="NCBI Taxonomy" id="1048"/>
    <lineage>
        <taxon>Bacteria</taxon>
        <taxon>Pseudomonadati</taxon>
        <taxon>Pseudomonadota</taxon>
        <taxon>Gammaproteobacteria</taxon>
        <taxon>Chromatiales</taxon>
        <taxon>Chromatiaceae</taxon>
        <taxon>Marichromatium</taxon>
    </lineage>
</organism>
<dbReference type="Gene3D" id="2.30.42.10">
    <property type="match status" value="1"/>
</dbReference>